<dbReference type="OrthoDB" id="10017160at2759"/>
<dbReference type="AlphaFoldDB" id="A0A4C1W432"/>
<evidence type="ECO:0000313" key="2">
    <source>
        <dbReference type="Proteomes" id="UP000299102"/>
    </source>
</evidence>
<dbReference type="Proteomes" id="UP000299102">
    <property type="component" value="Unassembled WGS sequence"/>
</dbReference>
<dbReference type="InterPro" id="IPR052709">
    <property type="entry name" value="Transposase-MT_Hybrid"/>
</dbReference>
<organism evidence="1 2">
    <name type="scientific">Eumeta variegata</name>
    <name type="common">Bagworm moth</name>
    <name type="synonym">Eumeta japonica</name>
    <dbReference type="NCBI Taxonomy" id="151549"/>
    <lineage>
        <taxon>Eukaryota</taxon>
        <taxon>Metazoa</taxon>
        <taxon>Ecdysozoa</taxon>
        <taxon>Arthropoda</taxon>
        <taxon>Hexapoda</taxon>
        <taxon>Insecta</taxon>
        <taxon>Pterygota</taxon>
        <taxon>Neoptera</taxon>
        <taxon>Endopterygota</taxon>
        <taxon>Lepidoptera</taxon>
        <taxon>Glossata</taxon>
        <taxon>Ditrysia</taxon>
        <taxon>Tineoidea</taxon>
        <taxon>Psychidae</taxon>
        <taxon>Oiketicinae</taxon>
        <taxon>Eumeta</taxon>
    </lineage>
</organism>
<keyword evidence="2" id="KW-1185">Reference proteome</keyword>
<dbReference type="PANTHER" id="PTHR46060:SF1">
    <property type="entry name" value="MARINER MOS1 TRANSPOSASE-LIKE PROTEIN"/>
    <property type="match status" value="1"/>
</dbReference>
<protein>
    <recommendedName>
        <fullName evidence="3">Mos1 transposase HTH domain-containing protein</fullName>
    </recommendedName>
</protein>
<evidence type="ECO:0000313" key="1">
    <source>
        <dbReference type="EMBL" id="GBP45753.1"/>
    </source>
</evidence>
<evidence type="ECO:0008006" key="3">
    <source>
        <dbReference type="Google" id="ProtNLM"/>
    </source>
</evidence>
<accession>A0A4C1W432</accession>
<proteinExistence type="predicted"/>
<sequence>MLQMCMVHGILVLQKQAVRRFTNYAASTVNTDRVNQAVKVHKPSEYCAVGCTARLLNAFVREAPHLSTVRYWYAEFDRGRVSPHDEIREGRPSTAITGENVATVRRLIEENRRISYEEIRGHLGIDLAPHDFFIFPKTKDLMRGDDIYGTRRGRDRLQPARAKRALIAMVPKFSETV</sequence>
<dbReference type="PANTHER" id="PTHR46060">
    <property type="entry name" value="MARINER MOS1 TRANSPOSASE-LIKE PROTEIN"/>
    <property type="match status" value="1"/>
</dbReference>
<reference evidence="1 2" key="1">
    <citation type="journal article" date="2019" name="Commun. Biol.">
        <title>The bagworm genome reveals a unique fibroin gene that provides high tensile strength.</title>
        <authorList>
            <person name="Kono N."/>
            <person name="Nakamura H."/>
            <person name="Ohtoshi R."/>
            <person name="Tomita M."/>
            <person name="Numata K."/>
            <person name="Arakawa K."/>
        </authorList>
    </citation>
    <scope>NUCLEOTIDE SEQUENCE [LARGE SCALE GENOMIC DNA]</scope>
</reference>
<dbReference type="EMBL" id="BGZK01000471">
    <property type="protein sequence ID" value="GBP45753.1"/>
    <property type="molecule type" value="Genomic_DNA"/>
</dbReference>
<name>A0A4C1W432_EUMVA</name>
<comment type="caution">
    <text evidence="1">The sequence shown here is derived from an EMBL/GenBank/DDBJ whole genome shotgun (WGS) entry which is preliminary data.</text>
</comment>
<gene>
    <name evidence="1" type="ORF">EVAR_76058_1</name>
</gene>